<feature type="region of interest" description="Disordered" evidence="3">
    <location>
        <begin position="1070"/>
        <end position="1142"/>
    </location>
</feature>
<evidence type="ECO:0000256" key="1">
    <source>
        <dbReference type="PROSITE-ProRule" id="PRU00023"/>
    </source>
</evidence>
<feature type="domain" description="RGS" evidence="5">
    <location>
        <begin position="958"/>
        <end position="1055"/>
    </location>
</feature>
<dbReference type="SMART" id="SM00315">
    <property type="entry name" value="RGS"/>
    <property type="match status" value="1"/>
</dbReference>
<protein>
    <submittedName>
        <fullName evidence="6">Uncharacterized protein</fullName>
    </submittedName>
</protein>
<evidence type="ECO:0000313" key="7">
    <source>
        <dbReference type="Proteomes" id="UP000694044"/>
    </source>
</evidence>
<feature type="compositionally biased region" description="Basic and acidic residues" evidence="3">
    <location>
        <begin position="1083"/>
        <end position="1097"/>
    </location>
</feature>
<dbReference type="Proteomes" id="UP000694044">
    <property type="component" value="Unassembled WGS sequence"/>
</dbReference>
<dbReference type="Pfam" id="PF00615">
    <property type="entry name" value="RGS"/>
    <property type="match status" value="1"/>
</dbReference>
<dbReference type="SMART" id="SM00248">
    <property type="entry name" value="ANK"/>
    <property type="match status" value="7"/>
</dbReference>
<feature type="region of interest" description="Disordered" evidence="3">
    <location>
        <begin position="366"/>
        <end position="388"/>
    </location>
</feature>
<evidence type="ECO:0000256" key="3">
    <source>
        <dbReference type="SAM" id="MobiDB-lite"/>
    </source>
</evidence>
<dbReference type="PANTHER" id="PTHR24183">
    <property type="entry name" value="FIBRONECTIN TYPE 3 AND ANKYRIN REPEAT DOMAINS PROTEIN 1"/>
    <property type="match status" value="1"/>
</dbReference>
<feature type="compositionally biased region" description="Polar residues" evidence="3">
    <location>
        <begin position="1108"/>
        <end position="1119"/>
    </location>
</feature>
<dbReference type="PROSITE" id="PS50297">
    <property type="entry name" value="ANK_REP_REGION"/>
    <property type="match status" value="2"/>
</dbReference>
<sequence length="2544" mass="298237">MEWLETHARLEQKREAALRRQQRELHKQKREAEAREKELQKLAARCRELEGEERLSVAMEAWHREEEARQRMALRRLEDLTLYRTISETRKKTTALGLSASTPGVSGLQRLRLLEARTIEHELSRKKANEAKNRLDALPAKRNKLTQLMHSFASCSVRQKVEHAVYHQHWDRLVPIFEPATASSGNLLNHESENGFTPVLVTIFKGKLRVLRRLLELGASPNTETRAGMTPLLAAVMTRDVVALSILLEFTVDVNYETKHQVTAVLLAADKGRGEILQALLECGANVDGVNGGGRSALIQAAISGNADLVRILFAYGADKGHRDRDGKAAVDWAIQLHDSVMVSALSSSLTSANLLAQLKAEEGEEDGEVSSSLSTNRVGRQKRTAEMDKAMREADLGRIRELLMSEGSQLSPNYEDTAGNSPLLVVCSTGTHADIVFFLENNCIPTHQNRDGINALMLACKRGDIAMILLLIKCGCNLLTRDFCGRDAFHYLNSHDHPDLAIEFTNNYHKQHRDRNPGLLLGSLVSSMILVMSGYTISLGQADISFALESESDQRSRTADEAGSVEPVYEEEEDGGEESATDPAIRKWSFQQKTLKRDRQRRQLFDKERERILAARTRGRRNGLIAPLPSDQTGRLKFPTCDNCHQSRARKRCPSCDQVLCDKCHARLHELAYRRHHQYEELKPELHVGHELKEVAPTNQENSLQHTVLKSSHCVAEMRTLLLGDDFVPALSVSPRSIDPEVENYQRKKRIGKEKAISQMQINVPVVAAKHAAQAGEETIFTQPAELELAALYTTQKKYEKARDLLGQVEKMITDSLGILHPIMLKVAIGKARISQENGHFGQCIGTMEDALSLFEGVLPLDHKDILTATSMLLQSLEALEHYHKAVLTCRHMHSIRVRVLPPTHKCLKEICEQLDEFISKRETVEMGTEDLITLAKIEDERKRMEELANESEKRLMIEDPGGLAVFLTFARQEFAEDLVKLWLSIEEFKEEGIDSKTLRTRAVNTYLTYIKSPRIKVITAVQRKKLKKAITTPKKKLSRTIYDDVQAQIFELVYKGPTSDDEDVEYVRGGATRSRPGYRQKALDKPFSRKIDRARNPVRSDAYGDDSTSQYSSTTGLSRFERHPEGRNASLSPSRLEDSGGVCVTTMDEDDQQMFIALFYWRRKVIEAHFSAWKWVVFSLPQSAKQIHRHGMSIRRSKPIAAGYGSMGLRPPRRNLILKRHTGLSSAEESEKNDSGAEFEEPVVPTKPSLHGIGSKGFKRNSSLLVNKASENAQSTGKRRQFRAELCLVFSCFRQWKSNADASRRRRVHQLVQAAHFQRAQELKNALRAWKAGSKLLELKRKRLENADQFHWNCAKRNVFREWKRYCRVEREIARRQTLHAVRQKRLAFQRWCQCILQTRLCRKLAEKRCYNHLRIVFRSLREGLLEVKRERLKYALAISHYQKQLQVSMLHLWREAIFQDPFYLLLVKLFRKKRSRNRVKAIFRLWRVHAYVCIATRKRDLDRAQLSLVEWKRVCRGCKENRIMTAVAAQYYSERRYAIAIKLWSSFVKRSSRSRRAEGKALSIYFRRIMIRSLQHWYIAARRLRRQAEFLAYRQQVRDDKAMTRCLQAWLTLVRQQIQRRTQEWTALQFQMESLQQRSFYAWVQLPNARRASSKKLSFAVVTHKNNLLGKVLRAWRLSTRRSTELKGTCAFIQKEVKQRRLQSSVAQWSNFCLERQRCRKQTAMADKFYRGYLMCLAMYHWQEKWSQASTLRHKEIMVSRLNNARRLAKAVFRWHENYQHSSRARAKTTKASQFYTKKVLATRFELWKRHQDAVRRKVSKRRHLTATEYRRLDNLQTTLLRTWRARVQHRLNQRAKAAKAVAFQKAKLREKAWKSWLRYITYCHEKQKQMVWVLSYYSVEVLLRRSLAAWKEMVGMKQMQREHDALAASYSSHRLIREGYREWREYVSRRRLKVERLEGILHTSELLALSRSIRKWRSRAVVLRRQHLNPVLAAQFYSRRRLTCGLNKLVKWKTSQKSTRELTLQAKRFGDEKAVAACFRCWQRYHQWRVRYAHLTQVFQRNQKGDVLARWKRYWWKRQSINEKLLQARVFHCIRVEQKMLTAWRNFVHTRKHKKVAIAFNRATVLQETFTIWKRRVHVLRQMRKMFICQASFRAQTHFGAWKRFVVARKQMNERLRGAMKFNDKLRRLDVWQKWRAWVSMQGQERATIELAVEFRQRFFTRKTFSVWKRRAANWNFQRALTDQALLQWRISLLRRGFQLFAGWRQSKAKLARLQRELATQLVKKRKRHAVATLRALCVESDRKRGLMKQSCHHWQLCHQQKYWGRIMQWFGVAKWHKLQRAQADAFARTHLLRRCVVALEAHICRTKQLKTTVDAFRCRYFRSVADNCFYQWKSFTAFKLKLRVFRRKTQQMQRRQRLLHWRHIAVEQERRHSGMLQIAVRRRHRQLVAWFNHWESVCTDQWVEKELVAHHQRHAQKQRRLRGAVQALKAQLPARRERHKCKSFFLQRHKSFLLQVFQHWRHAAEITRPLQHVTCEQNV</sequence>
<evidence type="ECO:0000259" key="4">
    <source>
        <dbReference type="PROSITE" id="PS50119"/>
    </source>
</evidence>
<dbReference type="EMBL" id="JAGDFM010000096">
    <property type="protein sequence ID" value="KAG7386663.1"/>
    <property type="molecule type" value="Genomic_DNA"/>
</dbReference>
<evidence type="ECO:0000259" key="5">
    <source>
        <dbReference type="PROSITE" id="PS50132"/>
    </source>
</evidence>
<feature type="domain" description="B box-type" evidence="4">
    <location>
        <begin position="637"/>
        <end position="683"/>
    </location>
</feature>
<dbReference type="GO" id="GO:0008270">
    <property type="term" value="F:zinc ion binding"/>
    <property type="evidence" value="ECO:0007669"/>
    <property type="project" value="UniProtKB-KW"/>
</dbReference>
<dbReference type="InterPro" id="IPR002110">
    <property type="entry name" value="Ankyrin_rpt"/>
</dbReference>
<keyword evidence="7" id="KW-1185">Reference proteome</keyword>
<organism evidence="6 7">
    <name type="scientific">Phytophthora pseudosyringae</name>
    <dbReference type="NCBI Taxonomy" id="221518"/>
    <lineage>
        <taxon>Eukaryota</taxon>
        <taxon>Sar</taxon>
        <taxon>Stramenopiles</taxon>
        <taxon>Oomycota</taxon>
        <taxon>Peronosporomycetes</taxon>
        <taxon>Peronosporales</taxon>
        <taxon>Peronosporaceae</taxon>
        <taxon>Phytophthora</taxon>
    </lineage>
</organism>
<dbReference type="OrthoDB" id="194358at2759"/>
<feature type="repeat" description="ANK" evidence="1">
    <location>
        <begin position="452"/>
        <end position="484"/>
    </location>
</feature>
<evidence type="ECO:0000256" key="2">
    <source>
        <dbReference type="PROSITE-ProRule" id="PRU00024"/>
    </source>
</evidence>
<feature type="repeat" description="ANK" evidence="1">
    <location>
        <begin position="227"/>
        <end position="259"/>
    </location>
</feature>
<dbReference type="PROSITE" id="PS50119">
    <property type="entry name" value="ZF_BBOX"/>
    <property type="match status" value="1"/>
</dbReference>
<gene>
    <name evidence="6" type="ORF">PHYPSEUDO_015447</name>
</gene>
<dbReference type="PANTHER" id="PTHR24183:SF1">
    <property type="entry name" value="FIBRONECTIN TYPE 3 AND ANKYRIN REPEAT DOMAINS PROTEIN 1"/>
    <property type="match status" value="1"/>
</dbReference>
<feature type="repeat" description="ANK" evidence="1">
    <location>
        <begin position="194"/>
        <end position="226"/>
    </location>
</feature>
<dbReference type="CDD" id="cd07440">
    <property type="entry name" value="RGS"/>
    <property type="match status" value="1"/>
</dbReference>
<dbReference type="PROSITE" id="PS50132">
    <property type="entry name" value="RGS"/>
    <property type="match status" value="1"/>
</dbReference>
<name>A0A8T1W3G8_9STRA</name>
<feature type="region of interest" description="Disordered" evidence="3">
    <location>
        <begin position="1225"/>
        <end position="1258"/>
    </location>
</feature>
<keyword evidence="2" id="KW-0862">Zinc</keyword>
<comment type="caution">
    <text evidence="6">The sequence shown here is derived from an EMBL/GenBank/DDBJ whole genome shotgun (WGS) entry which is preliminary data.</text>
</comment>
<keyword evidence="2" id="KW-0479">Metal-binding</keyword>
<feature type="repeat" description="ANK" evidence="1">
    <location>
        <begin position="260"/>
        <end position="292"/>
    </location>
</feature>
<accession>A0A8T1W3G8</accession>
<feature type="compositionally biased region" description="Acidic residues" evidence="3">
    <location>
        <begin position="569"/>
        <end position="581"/>
    </location>
</feature>
<feature type="region of interest" description="Disordered" evidence="3">
    <location>
        <begin position="551"/>
        <end position="583"/>
    </location>
</feature>
<dbReference type="InterPro" id="IPR016137">
    <property type="entry name" value="RGS"/>
</dbReference>
<keyword evidence="2" id="KW-0863">Zinc-finger</keyword>
<dbReference type="GO" id="GO:0005634">
    <property type="term" value="C:nucleus"/>
    <property type="evidence" value="ECO:0007669"/>
    <property type="project" value="TreeGrafter"/>
</dbReference>
<feature type="region of interest" description="Disordered" evidence="3">
    <location>
        <begin position="15"/>
        <end position="34"/>
    </location>
</feature>
<dbReference type="PROSITE" id="PS50088">
    <property type="entry name" value="ANK_REPEAT"/>
    <property type="match status" value="5"/>
</dbReference>
<keyword evidence="1" id="KW-0040">ANK repeat</keyword>
<reference evidence="6" key="1">
    <citation type="submission" date="2021-02" db="EMBL/GenBank/DDBJ databases">
        <authorList>
            <person name="Palmer J.M."/>
        </authorList>
    </citation>
    <scope>NUCLEOTIDE SEQUENCE</scope>
    <source>
        <strain evidence="6">SCRP734</strain>
    </source>
</reference>
<dbReference type="CDD" id="cd19757">
    <property type="entry name" value="Bbox1"/>
    <property type="match status" value="1"/>
</dbReference>
<dbReference type="Pfam" id="PF12796">
    <property type="entry name" value="Ank_2"/>
    <property type="match status" value="2"/>
</dbReference>
<feature type="repeat" description="ANK" evidence="1">
    <location>
        <begin position="293"/>
        <end position="325"/>
    </location>
</feature>
<dbReference type="InterPro" id="IPR000315">
    <property type="entry name" value="Znf_B-box"/>
</dbReference>
<evidence type="ECO:0000313" key="6">
    <source>
        <dbReference type="EMBL" id="KAG7386663.1"/>
    </source>
</evidence>
<proteinExistence type="predicted"/>